<protein>
    <recommendedName>
        <fullName evidence="4">Actin</fullName>
    </recommendedName>
</protein>
<dbReference type="Pfam" id="PF00022">
    <property type="entry name" value="Actin"/>
    <property type="match status" value="1"/>
</dbReference>
<dbReference type="SUPFAM" id="SSF53067">
    <property type="entry name" value="Actin-like ATPase domain"/>
    <property type="match status" value="2"/>
</dbReference>
<evidence type="ECO:0008006" key="4">
    <source>
        <dbReference type="Google" id="ProtNLM"/>
    </source>
</evidence>
<reference evidence="2 3" key="1">
    <citation type="submission" date="2024-04" db="EMBL/GenBank/DDBJ databases">
        <title>Tritrichomonas musculus Genome.</title>
        <authorList>
            <person name="Alves-Ferreira E."/>
            <person name="Grigg M."/>
            <person name="Lorenzi H."/>
            <person name="Galac M."/>
        </authorList>
    </citation>
    <scope>NUCLEOTIDE SEQUENCE [LARGE SCALE GENOMIC DNA]</scope>
    <source>
        <strain evidence="2 3">EAF2021</strain>
    </source>
</reference>
<dbReference type="Gene3D" id="3.90.640.10">
    <property type="entry name" value="Actin, Chain A, domain 4"/>
    <property type="match status" value="1"/>
</dbReference>
<dbReference type="InterPro" id="IPR043129">
    <property type="entry name" value="ATPase_NBD"/>
</dbReference>
<comment type="similarity">
    <text evidence="1">Belongs to the actin family.</text>
</comment>
<organism evidence="2 3">
    <name type="scientific">Tritrichomonas musculus</name>
    <dbReference type="NCBI Taxonomy" id="1915356"/>
    <lineage>
        <taxon>Eukaryota</taxon>
        <taxon>Metamonada</taxon>
        <taxon>Parabasalia</taxon>
        <taxon>Tritrichomonadida</taxon>
        <taxon>Tritrichomonadidae</taxon>
        <taxon>Tritrichomonas</taxon>
    </lineage>
</organism>
<dbReference type="PRINTS" id="PR00190">
    <property type="entry name" value="ACTIN"/>
</dbReference>
<dbReference type="PANTHER" id="PTHR11937">
    <property type="entry name" value="ACTIN"/>
    <property type="match status" value="1"/>
</dbReference>
<dbReference type="SMART" id="SM00268">
    <property type="entry name" value="ACTIN"/>
    <property type="match status" value="1"/>
</dbReference>
<keyword evidence="3" id="KW-1185">Reference proteome</keyword>
<comment type="caution">
    <text evidence="2">The sequence shown here is derived from an EMBL/GenBank/DDBJ whole genome shotgun (WGS) entry which is preliminary data.</text>
</comment>
<gene>
    <name evidence="2" type="ORF">M9Y10_014808</name>
</gene>
<sequence>MSDEVQTVIIDNGSGTIKAGYAGDEAPRSVFPTFIGRPRCDVYEFTNKNEKVYVGDEAMVNSCICNLKYPVERGIVVNWDDMEKVWNYTFDKELHINPAEHPLFIIEAPRNPKANSEKLIQIAFETFNVPSFYLSSDDPLSIYSSVRTTGVTCDIGYGVTKINSVYEGKSLLKEIVRYNFGAQDVMKMLGSNLEERGYYFTTSEEKEILRDIIEKVCYVPLDYESELRKAKTSSECDRSFFLPDCNVIDLNEERFRCTELLFRPELDGFEIDGISKSIHKVIKEADIDVRKELYANIVISGGISMLDGLPERVEKEINEMAPPKTVVKVIAPKERKYAEWIGASILASLVTFPQRVITRDKYNDNGPGIVHRKQS</sequence>
<dbReference type="EMBL" id="JAPFFF010000002">
    <property type="protein sequence ID" value="KAK8896882.1"/>
    <property type="molecule type" value="Genomic_DNA"/>
</dbReference>
<proteinExistence type="inferred from homology"/>
<name>A0ABR2L2C3_9EUKA</name>
<evidence type="ECO:0000313" key="2">
    <source>
        <dbReference type="EMBL" id="KAK8896882.1"/>
    </source>
</evidence>
<dbReference type="Proteomes" id="UP001470230">
    <property type="component" value="Unassembled WGS sequence"/>
</dbReference>
<accession>A0ABR2L2C3</accession>
<dbReference type="InterPro" id="IPR004000">
    <property type="entry name" value="Actin"/>
</dbReference>
<evidence type="ECO:0000256" key="1">
    <source>
        <dbReference type="RuleBase" id="RU000487"/>
    </source>
</evidence>
<evidence type="ECO:0000313" key="3">
    <source>
        <dbReference type="Proteomes" id="UP001470230"/>
    </source>
</evidence>
<dbReference type="Gene3D" id="3.30.420.40">
    <property type="match status" value="2"/>
</dbReference>